<feature type="region of interest" description="Disordered" evidence="4">
    <location>
        <begin position="63"/>
        <end position="128"/>
    </location>
</feature>
<dbReference type="Pfam" id="PF00536">
    <property type="entry name" value="SAM_1"/>
    <property type="match status" value="1"/>
</dbReference>
<accession>A0AAD9I7T1</accession>
<dbReference type="GO" id="GO:0010468">
    <property type="term" value="P:regulation of gene expression"/>
    <property type="evidence" value="ECO:0007669"/>
    <property type="project" value="TreeGrafter"/>
</dbReference>
<evidence type="ECO:0000313" key="7">
    <source>
        <dbReference type="Proteomes" id="UP001217918"/>
    </source>
</evidence>
<feature type="region of interest" description="Disordered" evidence="4">
    <location>
        <begin position="253"/>
        <end position="275"/>
    </location>
</feature>
<dbReference type="SMART" id="SM00398">
    <property type="entry name" value="HMG"/>
    <property type="match status" value="1"/>
</dbReference>
<reference evidence="6" key="1">
    <citation type="journal article" date="2023" name="Mol. Plant Microbe Interact.">
        <title>Elucidating the Obligate Nature and Biological Capacity of an Invasive Fungal Corn Pathogen.</title>
        <authorList>
            <person name="MacCready J.S."/>
            <person name="Roggenkamp E.M."/>
            <person name="Gdanetz K."/>
            <person name="Chilvers M.I."/>
        </authorList>
    </citation>
    <scope>NUCLEOTIDE SEQUENCE</scope>
    <source>
        <strain evidence="6">PM02</strain>
    </source>
</reference>
<proteinExistence type="predicted"/>
<dbReference type="Proteomes" id="UP001217918">
    <property type="component" value="Unassembled WGS sequence"/>
</dbReference>
<dbReference type="AlphaFoldDB" id="A0AAD9I7T1"/>
<feature type="domain" description="HMG box" evidence="5">
    <location>
        <begin position="121"/>
        <end position="187"/>
    </location>
</feature>
<evidence type="ECO:0000256" key="3">
    <source>
        <dbReference type="PROSITE-ProRule" id="PRU00267"/>
    </source>
</evidence>
<dbReference type="Gene3D" id="1.10.30.10">
    <property type="entry name" value="High mobility group box domain"/>
    <property type="match status" value="1"/>
</dbReference>
<dbReference type="SUPFAM" id="SSF47095">
    <property type="entry name" value="HMG-box"/>
    <property type="match status" value="1"/>
</dbReference>
<keyword evidence="2 3" id="KW-0539">Nucleus</keyword>
<name>A0AAD9I7T1_9PEZI</name>
<evidence type="ECO:0000313" key="6">
    <source>
        <dbReference type="EMBL" id="KAK2072844.1"/>
    </source>
</evidence>
<dbReference type="GO" id="GO:0005634">
    <property type="term" value="C:nucleus"/>
    <property type="evidence" value="ECO:0007669"/>
    <property type="project" value="UniProtKB-UniRule"/>
</dbReference>
<dbReference type="PANTHER" id="PTHR46040">
    <property type="entry name" value="HIGH MOBILITY GROUP PROTEIN 2"/>
    <property type="match status" value="1"/>
</dbReference>
<feature type="DNA-binding region" description="HMG box" evidence="3">
    <location>
        <begin position="121"/>
        <end position="187"/>
    </location>
</feature>
<dbReference type="InterPro" id="IPR036910">
    <property type="entry name" value="HMG_box_dom_sf"/>
</dbReference>
<dbReference type="SUPFAM" id="SSF47769">
    <property type="entry name" value="SAM/Pointed domain"/>
    <property type="match status" value="1"/>
</dbReference>
<dbReference type="Gene3D" id="1.10.150.50">
    <property type="entry name" value="Transcription Factor, Ets-1"/>
    <property type="match status" value="1"/>
</dbReference>
<dbReference type="SMART" id="SM00454">
    <property type="entry name" value="SAM"/>
    <property type="match status" value="1"/>
</dbReference>
<dbReference type="InterPro" id="IPR051965">
    <property type="entry name" value="ChromReg_NeuronalGeneExpr"/>
</dbReference>
<dbReference type="Pfam" id="PF00505">
    <property type="entry name" value="HMG_box"/>
    <property type="match status" value="1"/>
</dbReference>
<gene>
    <name evidence="6" type="ORF">P8C59_007174</name>
</gene>
<feature type="compositionally biased region" description="Basic and acidic residues" evidence="4">
    <location>
        <begin position="79"/>
        <end position="99"/>
    </location>
</feature>
<comment type="caution">
    <text evidence="6">The sequence shown here is derived from an EMBL/GenBank/DDBJ whole genome shotgun (WGS) entry which is preliminary data.</text>
</comment>
<dbReference type="InterPro" id="IPR001660">
    <property type="entry name" value="SAM"/>
</dbReference>
<dbReference type="EMBL" id="JAQQPM010000006">
    <property type="protein sequence ID" value="KAK2072844.1"/>
    <property type="molecule type" value="Genomic_DNA"/>
</dbReference>
<evidence type="ECO:0000256" key="1">
    <source>
        <dbReference type="ARBA" id="ARBA00023125"/>
    </source>
</evidence>
<dbReference type="PROSITE" id="PS50118">
    <property type="entry name" value="HMG_BOX_2"/>
    <property type="match status" value="1"/>
</dbReference>
<keyword evidence="1 3" id="KW-0238">DNA-binding</keyword>
<dbReference type="GO" id="GO:0003677">
    <property type="term" value="F:DNA binding"/>
    <property type="evidence" value="ECO:0007669"/>
    <property type="project" value="UniProtKB-UniRule"/>
</dbReference>
<protein>
    <recommendedName>
        <fullName evidence="5">HMG box domain-containing protein</fullName>
    </recommendedName>
</protein>
<evidence type="ECO:0000256" key="4">
    <source>
        <dbReference type="SAM" id="MobiDB-lite"/>
    </source>
</evidence>
<dbReference type="PANTHER" id="PTHR46040:SF3">
    <property type="entry name" value="HIGH MOBILITY GROUP PROTEIN 2"/>
    <property type="match status" value="1"/>
</dbReference>
<organism evidence="6 7">
    <name type="scientific">Phyllachora maydis</name>
    <dbReference type="NCBI Taxonomy" id="1825666"/>
    <lineage>
        <taxon>Eukaryota</taxon>
        <taxon>Fungi</taxon>
        <taxon>Dikarya</taxon>
        <taxon>Ascomycota</taxon>
        <taxon>Pezizomycotina</taxon>
        <taxon>Sordariomycetes</taxon>
        <taxon>Sordariomycetidae</taxon>
        <taxon>Phyllachorales</taxon>
        <taxon>Phyllachoraceae</taxon>
        <taxon>Phyllachora</taxon>
    </lineage>
</organism>
<dbReference type="InterPro" id="IPR013761">
    <property type="entry name" value="SAM/pointed_sf"/>
</dbReference>
<dbReference type="InterPro" id="IPR009071">
    <property type="entry name" value="HMG_box_dom"/>
</dbReference>
<keyword evidence="7" id="KW-1185">Reference proteome</keyword>
<evidence type="ECO:0000259" key="5">
    <source>
        <dbReference type="PROSITE" id="PS50118"/>
    </source>
</evidence>
<evidence type="ECO:0000256" key="2">
    <source>
        <dbReference type="ARBA" id="ARBA00023242"/>
    </source>
</evidence>
<sequence>MPSQLDAIFGELGLCQYLHVFLEQGFDTWETILDITESDLDVLGVKLGHRRKLQRRIANTRGLAPGASLAHPTQSSSMEEPKKLDLSSRADAVKTESRKVAPPAASKRKYRRHPKPDENAPERPPSAYVLFSNKMRDDLKGRTLSFTDIAKLVGENWQSLPSSEKEAFEAQAQKAKKKYNHDMAEYKKTPECKMYMQYLQDFRAKHLHQQDRDSPKRMKLAELPGHRHGHGHGHGYSSGVRAVTGGTHAAPISRHRYTESPGPMAGTSPEGRPLKEHQGFAFSKQGTNNTAGPHLTNGYHHGPCALMPKRPLPAPANMNVSGPHLASTMHIPAVSVKPEQGAKKDSKMDGMNALLKAGEIVDRRTSLCD</sequence>